<dbReference type="RefSeq" id="WP_065658970.1">
    <property type="nucleotide sequence ID" value="NZ_CP123840.1"/>
</dbReference>
<dbReference type="InterPro" id="IPR013022">
    <property type="entry name" value="Xyl_isomerase-like_TIM-brl"/>
</dbReference>
<accession>A0AA44F2U2</accession>
<evidence type="ECO:0000313" key="3">
    <source>
        <dbReference type="Proteomes" id="UP000702952"/>
    </source>
</evidence>
<dbReference type="SUPFAM" id="SSF51658">
    <property type="entry name" value="Xylose isomerase-like"/>
    <property type="match status" value="1"/>
</dbReference>
<evidence type="ECO:0000313" key="2">
    <source>
        <dbReference type="EMBL" id="NTC27944.1"/>
    </source>
</evidence>
<name>A0AA44F2U2_AGRTU</name>
<dbReference type="AlphaFoldDB" id="A0AA44F2U2"/>
<dbReference type="Pfam" id="PF01261">
    <property type="entry name" value="AP_endonuc_2"/>
    <property type="match status" value="1"/>
</dbReference>
<dbReference type="InterPro" id="IPR050312">
    <property type="entry name" value="IolE/XylAMocC-like"/>
</dbReference>
<sequence length="272" mass="29249">MTDAVKESPVGIAHFSAIQLPPQQFVRHAAVAGFNSVGLRLHPAFPGAPYYKLPQGSRDAMEFRTLLDSEGINVFDIEFFIIGPDFNAALVEHIVAAAADIGAKRLSACGDDGDLQRLIGNLTEFCQLAARYGLAVDVENMGWRTINTYSKAGALVTASGQDNAGVLVDAIHFFRNGGNIDEINTDIVRHVQLCDVVGPAPKRPENMMTEARAGRLAPGDGILGLSQLLNKVAGHATISVEVPLVGDIDPLVHLTTLNMKSRKILQRLAEQF</sequence>
<dbReference type="PANTHER" id="PTHR12110:SF48">
    <property type="entry name" value="BLL3656 PROTEIN"/>
    <property type="match status" value="1"/>
</dbReference>
<dbReference type="InterPro" id="IPR036237">
    <property type="entry name" value="Xyl_isomerase-like_sf"/>
</dbReference>
<protein>
    <submittedName>
        <fullName evidence="2">TIM barrel protein</fullName>
    </submittedName>
</protein>
<dbReference type="EMBL" id="JAAMAY010000012">
    <property type="protein sequence ID" value="NTC27944.1"/>
    <property type="molecule type" value="Genomic_DNA"/>
</dbReference>
<feature type="domain" description="Xylose isomerase-like TIM barrel" evidence="1">
    <location>
        <begin position="27"/>
        <end position="243"/>
    </location>
</feature>
<dbReference type="PANTHER" id="PTHR12110">
    <property type="entry name" value="HYDROXYPYRUVATE ISOMERASE"/>
    <property type="match status" value="1"/>
</dbReference>
<comment type="caution">
    <text evidence="2">The sequence shown here is derived from an EMBL/GenBank/DDBJ whole genome shotgun (WGS) entry which is preliminary data.</text>
</comment>
<dbReference type="Gene3D" id="3.20.20.150">
    <property type="entry name" value="Divalent-metal-dependent TIM barrel enzymes"/>
    <property type="match status" value="1"/>
</dbReference>
<evidence type="ECO:0000259" key="1">
    <source>
        <dbReference type="Pfam" id="PF01261"/>
    </source>
</evidence>
<gene>
    <name evidence="2" type="ORF">G6M46_07225</name>
</gene>
<proteinExistence type="predicted"/>
<dbReference type="Proteomes" id="UP000702952">
    <property type="component" value="Unassembled WGS sequence"/>
</dbReference>
<organism evidence="2 3">
    <name type="scientific">Agrobacterium tumefaciens</name>
    <dbReference type="NCBI Taxonomy" id="358"/>
    <lineage>
        <taxon>Bacteria</taxon>
        <taxon>Pseudomonadati</taxon>
        <taxon>Pseudomonadota</taxon>
        <taxon>Alphaproteobacteria</taxon>
        <taxon>Hyphomicrobiales</taxon>
        <taxon>Rhizobiaceae</taxon>
        <taxon>Rhizobium/Agrobacterium group</taxon>
        <taxon>Agrobacterium</taxon>
        <taxon>Agrobacterium tumefaciens complex</taxon>
    </lineage>
</organism>
<reference evidence="2" key="1">
    <citation type="journal article" date="2020" name="Science">
        <title>Unexpected conservation and global transmission of agrobacterial virulence plasmids.</title>
        <authorList>
            <person name="Weisberg A.J."/>
            <person name="Davis E.W. 2nd"/>
            <person name="Tabima J."/>
            <person name="Belcher M.S."/>
            <person name="Miller M."/>
            <person name="Kuo C.H."/>
            <person name="Loper J.E."/>
            <person name="Grunwald N.J."/>
            <person name="Putnam M.L."/>
            <person name="Chang J.H."/>
        </authorList>
    </citation>
    <scope>NUCLEOTIDE SEQUENCE</scope>
    <source>
        <strain evidence="2">17-1853-1a</strain>
    </source>
</reference>